<sequence>MRNCQEVSSSKVSTIRSCPGNKAEPSEAPVPTAYASASPINPDRAHGKIAQKNRRQPLPRDA</sequence>
<feature type="compositionally biased region" description="Basic residues" evidence="1">
    <location>
        <begin position="47"/>
        <end position="62"/>
    </location>
</feature>
<dbReference type="Proteomes" id="UP000092154">
    <property type="component" value="Unassembled WGS sequence"/>
</dbReference>
<protein>
    <submittedName>
        <fullName evidence="2">Uncharacterized protein</fullName>
    </submittedName>
</protein>
<evidence type="ECO:0000256" key="1">
    <source>
        <dbReference type="SAM" id="MobiDB-lite"/>
    </source>
</evidence>
<dbReference type="AlphaFoldDB" id="A0A1B7NGQ6"/>
<reference evidence="2 3" key="1">
    <citation type="submission" date="2016-06" db="EMBL/GenBank/DDBJ databases">
        <title>Comparative genomics of the ectomycorrhizal sister species Rhizopogon vinicolor and Rhizopogon vesiculosus (Basidiomycota: Boletales) reveals a divergence of the mating type B locus.</title>
        <authorList>
            <consortium name="DOE Joint Genome Institute"/>
            <person name="Mujic A.B."/>
            <person name="Kuo A."/>
            <person name="Tritt A."/>
            <person name="Lipzen A."/>
            <person name="Chen C."/>
            <person name="Johnson J."/>
            <person name="Sharma A."/>
            <person name="Barry K."/>
            <person name="Grigoriev I.V."/>
            <person name="Spatafora J.W."/>
        </authorList>
    </citation>
    <scope>NUCLEOTIDE SEQUENCE [LARGE SCALE GENOMIC DNA]</scope>
    <source>
        <strain evidence="2 3">AM-OR11-026</strain>
    </source>
</reference>
<evidence type="ECO:0000313" key="2">
    <source>
        <dbReference type="EMBL" id="OAX44057.1"/>
    </source>
</evidence>
<dbReference type="EMBL" id="KV448129">
    <property type="protein sequence ID" value="OAX44057.1"/>
    <property type="molecule type" value="Genomic_DNA"/>
</dbReference>
<feature type="compositionally biased region" description="Polar residues" evidence="1">
    <location>
        <begin position="1"/>
        <end position="16"/>
    </location>
</feature>
<keyword evidence="3" id="KW-1185">Reference proteome</keyword>
<evidence type="ECO:0000313" key="3">
    <source>
        <dbReference type="Proteomes" id="UP000092154"/>
    </source>
</evidence>
<accession>A0A1B7NGQ6</accession>
<organism evidence="2 3">
    <name type="scientific">Rhizopogon vinicolor AM-OR11-026</name>
    <dbReference type="NCBI Taxonomy" id="1314800"/>
    <lineage>
        <taxon>Eukaryota</taxon>
        <taxon>Fungi</taxon>
        <taxon>Dikarya</taxon>
        <taxon>Basidiomycota</taxon>
        <taxon>Agaricomycotina</taxon>
        <taxon>Agaricomycetes</taxon>
        <taxon>Agaricomycetidae</taxon>
        <taxon>Boletales</taxon>
        <taxon>Suillineae</taxon>
        <taxon>Rhizopogonaceae</taxon>
        <taxon>Rhizopogon</taxon>
    </lineage>
</organism>
<dbReference type="InParanoid" id="A0A1B7NGQ6"/>
<name>A0A1B7NGQ6_9AGAM</name>
<feature type="region of interest" description="Disordered" evidence="1">
    <location>
        <begin position="1"/>
        <end position="62"/>
    </location>
</feature>
<proteinExistence type="predicted"/>
<gene>
    <name evidence="2" type="ORF">K503DRAFT_765375</name>
</gene>